<dbReference type="AlphaFoldDB" id="A0AAW1EKD5"/>
<proteinExistence type="predicted"/>
<evidence type="ECO:0008006" key="3">
    <source>
        <dbReference type="Google" id="ProtNLM"/>
    </source>
</evidence>
<gene>
    <name evidence="1" type="ORF">VZT92_019531</name>
</gene>
<organism evidence="1 2">
    <name type="scientific">Zoarces viviparus</name>
    <name type="common">Viviparous eelpout</name>
    <name type="synonym">Blennius viviparus</name>
    <dbReference type="NCBI Taxonomy" id="48416"/>
    <lineage>
        <taxon>Eukaryota</taxon>
        <taxon>Metazoa</taxon>
        <taxon>Chordata</taxon>
        <taxon>Craniata</taxon>
        <taxon>Vertebrata</taxon>
        <taxon>Euteleostomi</taxon>
        <taxon>Actinopterygii</taxon>
        <taxon>Neopterygii</taxon>
        <taxon>Teleostei</taxon>
        <taxon>Neoteleostei</taxon>
        <taxon>Acanthomorphata</taxon>
        <taxon>Eupercaria</taxon>
        <taxon>Perciformes</taxon>
        <taxon>Cottioidei</taxon>
        <taxon>Zoarcales</taxon>
        <taxon>Zoarcidae</taxon>
        <taxon>Zoarcinae</taxon>
        <taxon>Zoarces</taxon>
    </lineage>
</organism>
<protein>
    <recommendedName>
        <fullName evidence="3">Retrotransposon gag domain-containing protein</fullName>
    </recommendedName>
</protein>
<comment type="caution">
    <text evidence="1">The sequence shown here is derived from an EMBL/GenBank/DDBJ whole genome shotgun (WGS) entry which is preliminary data.</text>
</comment>
<accession>A0AAW1EKD5</accession>
<name>A0AAW1EKD5_ZOAVI</name>
<dbReference type="Proteomes" id="UP001488805">
    <property type="component" value="Unassembled WGS sequence"/>
</dbReference>
<keyword evidence="2" id="KW-1185">Reference proteome</keyword>
<reference evidence="1 2" key="1">
    <citation type="journal article" date="2024" name="Genome Biol. Evol.">
        <title>Chromosome-level genome assembly of the viviparous eelpout Zoarces viviparus.</title>
        <authorList>
            <person name="Fuhrmann N."/>
            <person name="Brasseur M.V."/>
            <person name="Bakowski C.E."/>
            <person name="Podsiadlowski L."/>
            <person name="Prost S."/>
            <person name="Krehenwinkel H."/>
            <person name="Mayer C."/>
        </authorList>
    </citation>
    <scope>NUCLEOTIDE SEQUENCE [LARGE SCALE GENOMIC DNA]</scope>
    <source>
        <strain evidence="1">NO-MEL_2022_Ind0_liver</strain>
    </source>
</reference>
<dbReference type="PANTHER" id="PTHR33198">
    <property type="entry name" value="ANK_REP_REGION DOMAIN-CONTAINING PROTEIN-RELATED"/>
    <property type="match status" value="1"/>
</dbReference>
<dbReference type="PANTHER" id="PTHR33198:SF20">
    <property type="entry name" value="RETROTRANSPOSON GAG DOMAIN-CONTAINING PROTEIN"/>
    <property type="match status" value="1"/>
</dbReference>
<evidence type="ECO:0000313" key="2">
    <source>
        <dbReference type="Proteomes" id="UP001488805"/>
    </source>
</evidence>
<evidence type="ECO:0000313" key="1">
    <source>
        <dbReference type="EMBL" id="KAK9523109.1"/>
    </source>
</evidence>
<sequence length="166" mass="19527">MAKFPPPENFDFSRPDQWPEWRQRFHRFRIATKLNKEPGEVQVCTLLYSLGKEAEHVFKTFTFREEDEENEDDYDTVMAKLDGYFVPKVNTIHERARFHQRSQKHGETSEEYIRSLYELADTCAFADVKNENISDRLVIGILDKELSEKLQLVPDLTLDKAVELAV</sequence>
<dbReference type="EMBL" id="JBCEZU010000221">
    <property type="protein sequence ID" value="KAK9523109.1"/>
    <property type="molecule type" value="Genomic_DNA"/>
</dbReference>